<dbReference type="InterPro" id="IPR015943">
    <property type="entry name" value="WD40/YVTN_repeat-like_dom_sf"/>
</dbReference>
<dbReference type="GO" id="GO:0090110">
    <property type="term" value="P:COPII-coated vesicle cargo loading"/>
    <property type="evidence" value="ECO:0007669"/>
    <property type="project" value="TreeGrafter"/>
</dbReference>
<evidence type="ECO:0000256" key="2">
    <source>
        <dbReference type="ARBA" id="ARBA00004586"/>
    </source>
</evidence>
<feature type="domain" description="Sec16 Sec23-binding" evidence="16">
    <location>
        <begin position="610"/>
        <end position="753"/>
    </location>
</feature>
<feature type="compositionally biased region" description="Low complexity" evidence="14">
    <location>
        <begin position="954"/>
        <end position="969"/>
    </location>
</feature>
<dbReference type="PROSITE" id="PS50082">
    <property type="entry name" value="WD_REPEATS_2"/>
    <property type="match status" value="2"/>
</dbReference>
<feature type="repeat" description="WD" evidence="13">
    <location>
        <begin position="276"/>
        <end position="318"/>
    </location>
</feature>
<evidence type="ECO:0000256" key="12">
    <source>
        <dbReference type="ARBA" id="ARBA00029433"/>
    </source>
</evidence>
<keyword evidence="18" id="KW-1185">Reference proteome</keyword>
<evidence type="ECO:0000259" key="16">
    <source>
        <dbReference type="Pfam" id="PF12931"/>
    </source>
</evidence>
<name>A0A5B8MW91_9CHLO</name>
<dbReference type="Gene3D" id="1.25.40.1030">
    <property type="match status" value="1"/>
</dbReference>
<feature type="compositionally biased region" description="Low complexity" evidence="14">
    <location>
        <begin position="419"/>
        <end position="432"/>
    </location>
</feature>
<dbReference type="PROSITE" id="PS50294">
    <property type="entry name" value="WD_REPEATS_REGION"/>
    <property type="match status" value="2"/>
</dbReference>
<protein>
    <submittedName>
        <fullName evidence="17">WD40 repeat domain-containing protein</fullName>
    </submittedName>
</protein>
<keyword evidence="11" id="KW-0968">Cytoplasmic vesicle</keyword>
<dbReference type="EMBL" id="CP031047">
    <property type="protein sequence ID" value="QDZ24697.1"/>
    <property type="molecule type" value="Genomic_DNA"/>
</dbReference>
<dbReference type="InterPro" id="IPR001680">
    <property type="entry name" value="WD40_rpt"/>
</dbReference>
<dbReference type="GO" id="GO:0030127">
    <property type="term" value="C:COPII vesicle coat"/>
    <property type="evidence" value="ECO:0007669"/>
    <property type="project" value="TreeGrafter"/>
</dbReference>
<dbReference type="PANTHER" id="PTHR13923">
    <property type="entry name" value="SEC31-RELATED PROTEIN"/>
    <property type="match status" value="1"/>
</dbReference>
<dbReference type="InterPro" id="IPR019775">
    <property type="entry name" value="WD40_repeat_CS"/>
</dbReference>
<dbReference type="GO" id="GO:0070971">
    <property type="term" value="C:endoplasmic reticulum exit site"/>
    <property type="evidence" value="ECO:0007669"/>
    <property type="project" value="TreeGrafter"/>
</dbReference>
<evidence type="ECO:0000256" key="7">
    <source>
        <dbReference type="ARBA" id="ARBA00022824"/>
    </source>
</evidence>
<proteinExistence type="inferred from homology"/>
<evidence type="ECO:0000256" key="9">
    <source>
        <dbReference type="ARBA" id="ARBA00022927"/>
    </source>
</evidence>
<evidence type="ECO:0000256" key="8">
    <source>
        <dbReference type="ARBA" id="ARBA00022892"/>
    </source>
</evidence>
<evidence type="ECO:0000259" key="15">
    <source>
        <dbReference type="Pfam" id="PF07304"/>
    </source>
</evidence>
<dbReference type="GO" id="GO:0005198">
    <property type="term" value="F:structural molecule activity"/>
    <property type="evidence" value="ECO:0007669"/>
    <property type="project" value="TreeGrafter"/>
</dbReference>
<evidence type="ECO:0000256" key="11">
    <source>
        <dbReference type="ARBA" id="ARBA00023329"/>
    </source>
</evidence>
<dbReference type="Pfam" id="PF00400">
    <property type="entry name" value="WD40"/>
    <property type="match status" value="2"/>
</dbReference>
<keyword evidence="5 13" id="KW-0853">WD repeat</keyword>
<keyword evidence="8" id="KW-0931">ER-Golgi transport</keyword>
<dbReference type="SUPFAM" id="SSF50978">
    <property type="entry name" value="WD40 repeat-like"/>
    <property type="match status" value="1"/>
</dbReference>
<keyword evidence="6" id="KW-0677">Repeat</keyword>
<dbReference type="PROSITE" id="PS00678">
    <property type="entry name" value="WD_REPEATS_1"/>
    <property type="match status" value="1"/>
</dbReference>
<feature type="domain" description="SRA1/Sec31" evidence="15">
    <location>
        <begin position="1003"/>
        <end position="1136"/>
    </location>
</feature>
<feature type="region of interest" description="Disordered" evidence="14">
    <location>
        <begin position="954"/>
        <end position="1021"/>
    </location>
</feature>
<dbReference type="Pfam" id="PF07304">
    <property type="entry name" value="SRA1"/>
    <property type="match status" value="1"/>
</dbReference>
<feature type="repeat" description="WD" evidence="13">
    <location>
        <begin position="132"/>
        <end position="166"/>
    </location>
</feature>
<comment type="subcellular location">
    <subcellularLocation>
        <location evidence="1">Cytoplasmic vesicle membrane</location>
    </subcellularLocation>
    <subcellularLocation>
        <location evidence="12">Endomembrane system</location>
        <topology evidence="12">Peripheral membrane protein</topology>
        <orientation evidence="12">Cytoplasmic side</orientation>
    </subcellularLocation>
    <subcellularLocation>
        <location evidence="2">Endoplasmic reticulum membrane</location>
    </subcellularLocation>
</comment>
<evidence type="ECO:0000313" key="18">
    <source>
        <dbReference type="Proteomes" id="UP000316726"/>
    </source>
</evidence>
<feature type="region of interest" description="Disordered" evidence="14">
    <location>
        <begin position="561"/>
        <end position="600"/>
    </location>
</feature>
<keyword evidence="10" id="KW-0472">Membrane</keyword>
<dbReference type="GO" id="GO:0015031">
    <property type="term" value="P:protein transport"/>
    <property type="evidence" value="ECO:0007669"/>
    <property type="project" value="UniProtKB-KW"/>
</dbReference>
<comment type="similarity">
    <text evidence="3">Belongs to the WD repeat SEC31 family.</text>
</comment>
<organism evidence="17 18">
    <name type="scientific">Chloropicon primus</name>
    <dbReference type="NCBI Taxonomy" id="1764295"/>
    <lineage>
        <taxon>Eukaryota</taxon>
        <taxon>Viridiplantae</taxon>
        <taxon>Chlorophyta</taxon>
        <taxon>Chloropicophyceae</taxon>
        <taxon>Chloropicales</taxon>
        <taxon>Chloropicaceae</taxon>
        <taxon>Chloropicon</taxon>
    </lineage>
</organism>
<evidence type="ECO:0000256" key="1">
    <source>
        <dbReference type="ARBA" id="ARBA00004156"/>
    </source>
</evidence>
<evidence type="ECO:0000256" key="13">
    <source>
        <dbReference type="PROSITE-ProRule" id="PRU00221"/>
    </source>
</evidence>
<dbReference type="InterPro" id="IPR009917">
    <property type="entry name" value="SRA1/Sec31"/>
</dbReference>
<keyword evidence="4" id="KW-0813">Transport</keyword>
<evidence type="ECO:0000256" key="3">
    <source>
        <dbReference type="ARBA" id="ARBA00009358"/>
    </source>
</evidence>
<dbReference type="Proteomes" id="UP000316726">
    <property type="component" value="Chromosome 14"/>
</dbReference>
<dbReference type="Gene3D" id="1.20.940.10">
    <property type="entry name" value="Functional domain of the splicing factor Prp18"/>
    <property type="match status" value="1"/>
</dbReference>
<sequence>MTPAPLGRVERSATFAFCPKACAKEGGAMGQLAAGTVAGAFDMSFSTTATVELFSLNPSTGGGQANVLQKNGVEAESHERFHRLVWGALPGAESEYPLGVIAGGLVDGSVNLFNPDKLFSAEDAESALICPLKKHKGAVKGLQFNPFSGNLLASGGEDGDVCIWDVANPTKPSLFPALKDSGMQKGEITALSWNHKVQHILASTTSSGSTIVWDLKRQRQVISFSDSSGGNVGKRCSALQWHPEIATQLIVASDDDRFPTLQVWDLRNSISPCREFKGHDKGVLSLAWSDLDPSLLLSTGKDNRTLLWDAYAGEVLSEMPRSQNWNFDAQWCPTVPGWFATASFDGVVSVYDVVQGMGAGQPQESASGGEFDFSGQQQQSAGGALNLAVAKRAPNWMGRPCGAAFGFGGKVISFSKNPVQQAGGANQQQAPATTSKSSTVRISSVPGDDSLANYASELTQLAADSSKDAMLSFCQKKGDASASTQEKELWEFMKILFEGDTRKQLLEHLGYKPQTEEEEAPAEQADANGLVNPAGNLSLDGNLDEINQQLAQPEAFNDEDFFDNLQGVPSPLPSPAPKKEEAAAASPEESKPEETEQVAGEELDDIDREIKHALFVGNYGEAVNVCLKADKMADALMIASVGGADLWAKTQKAYLSKNSKGYMKVLLSIMENDLKALVQQQHPQAWRETLALLCTYAQSEDWPDLCSNLGDLLLTRGGDIDSAVLCYICAGNLDNAVRLWSQSIDLSQDKAQLHTVMEKAIVLSLATEQQASQAYGDLLSMYADLLASNGQIDVALSFLGGVPGEPSDTILLERLQASATQAASQSQATSYDTGAGYGSQESQQNASSGQSYDYNNYNGGGNAGYYGGSEGAYSQQQQYGQASGGAYGQGGGGGYSQGGTGGYSQGSAGAYGQANATGGYGQYQQPQQTQQASYSDYNAGGAVQASYGAGAEQAYQQPQQAYQQPQQPQLFNPVAPPAAAAAPAPAPTQFVPPQAAQAAATPASPPPAAPAPASPPPNISIETADVSKVDQQLQSAVAVLKESYQVCARALEGNPGKKREVQDNSRRIGILFWKLNNGDVKPSVKSALQEIAKALAGRDFATASKIHISLTTSDFDECGVWLTALKRIIKTRQQLNL</sequence>
<evidence type="ECO:0000313" key="17">
    <source>
        <dbReference type="EMBL" id="QDZ24697.1"/>
    </source>
</evidence>
<evidence type="ECO:0000256" key="5">
    <source>
        <dbReference type="ARBA" id="ARBA00022574"/>
    </source>
</evidence>
<evidence type="ECO:0000256" key="4">
    <source>
        <dbReference type="ARBA" id="ARBA00022448"/>
    </source>
</evidence>
<evidence type="ECO:0000256" key="10">
    <source>
        <dbReference type="ARBA" id="ARBA00023136"/>
    </source>
</evidence>
<reference evidence="17 18" key="1">
    <citation type="submission" date="2018-07" db="EMBL/GenBank/DDBJ databases">
        <title>The complete nuclear genome of the prasinophyte Chloropicon primus (CCMP1205).</title>
        <authorList>
            <person name="Pombert J.-F."/>
            <person name="Otis C."/>
            <person name="Turmel M."/>
            <person name="Lemieux C."/>
        </authorList>
    </citation>
    <scope>NUCLEOTIDE SEQUENCE [LARGE SCALE GENOMIC DNA]</scope>
    <source>
        <strain evidence="17 18">CCMP1205</strain>
    </source>
</reference>
<feature type="compositionally biased region" description="Pro residues" evidence="14">
    <location>
        <begin position="1003"/>
        <end position="1018"/>
    </location>
</feature>
<keyword evidence="7" id="KW-0256">Endoplasmic reticulum</keyword>
<feature type="region of interest" description="Disordered" evidence="14">
    <location>
        <begin position="514"/>
        <end position="541"/>
    </location>
</feature>
<dbReference type="GO" id="GO:0007029">
    <property type="term" value="P:endoplasmic reticulum organization"/>
    <property type="evidence" value="ECO:0007669"/>
    <property type="project" value="TreeGrafter"/>
</dbReference>
<accession>A0A5B8MW91</accession>
<dbReference type="SMART" id="SM00320">
    <property type="entry name" value="WD40"/>
    <property type="match status" value="5"/>
</dbReference>
<evidence type="ECO:0000256" key="6">
    <source>
        <dbReference type="ARBA" id="ARBA00022737"/>
    </source>
</evidence>
<dbReference type="STRING" id="1764295.A0A5B8MW91"/>
<dbReference type="OrthoDB" id="542917at2759"/>
<dbReference type="InterPro" id="IPR024298">
    <property type="entry name" value="Sec16_Sec23-bd"/>
</dbReference>
<dbReference type="AlphaFoldDB" id="A0A5B8MW91"/>
<gene>
    <name evidence="17" type="ORF">A3770_14p72150</name>
</gene>
<evidence type="ECO:0000256" key="14">
    <source>
        <dbReference type="SAM" id="MobiDB-lite"/>
    </source>
</evidence>
<dbReference type="InterPro" id="IPR040251">
    <property type="entry name" value="SEC31-like"/>
</dbReference>
<feature type="compositionally biased region" description="Basic and acidic residues" evidence="14">
    <location>
        <begin position="577"/>
        <end position="594"/>
    </location>
</feature>
<dbReference type="PANTHER" id="PTHR13923:SF11">
    <property type="entry name" value="SECRETORY 31, ISOFORM D"/>
    <property type="match status" value="1"/>
</dbReference>
<dbReference type="Pfam" id="PF12931">
    <property type="entry name" value="TPR_Sec16"/>
    <property type="match status" value="1"/>
</dbReference>
<feature type="region of interest" description="Disordered" evidence="14">
    <location>
        <begin position="830"/>
        <end position="854"/>
    </location>
</feature>
<keyword evidence="9" id="KW-0653">Protein transport</keyword>
<dbReference type="Gene3D" id="2.130.10.10">
    <property type="entry name" value="YVTN repeat-like/Quinoprotein amine dehydrogenase"/>
    <property type="match status" value="1"/>
</dbReference>
<dbReference type="GO" id="GO:0005789">
    <property type="term" value="C:endoplasmic reticulum membrane"/>
    <property type="evidence" value="ECO:0007669"/>
    <property type="project" value="UniProtKB-SubCell"/>
</dbReference>
<feature type="region of interest" description="Disordered" evidence="14">
    <location>
        <begin position="419"/>
        <end position="441"/>
    </location>
</feature>
<feature type="compositionally biased region" description="Low complexity" evidence="14">
    <location>
        <begin position="977"/>
        <end position="1002"/>
    </location>
</feature>
<dbReference type="InterPro" id="IPR036322">
    <property type="entry name" value="WD40_repeat_dom_sf"/>
</dbReference>